<name>A0A0E9TLT0_ANGAN</name>
<organism evidence="1">
    <name type="scientific">Anguilla anguilla</name>
    <name type="common">European freshwater eel</name>
    <name type="synonym">Muraena anguilla</name>
    <dbReference type="NCBI Taxonomy" id="7936"/>
    <lineage>
        <taxon>Eukaryota</taxon>
        <taxon>Metazoa</taxon>
        <taxon>Chordata</taxon>
        <taxon>Craniata</taxon>
        <taxon>Vertebrata</taxon>
        <taxon>Euteleostomi</taxon>
        <taxon>Actinopterygii</taxon>
        <taxon>Neopterygii</taxon>
        <taxon>Teleostei</taxon>
        <taxon>Anguilliformes</taxon>
        <taxon>Anguillidae</taxon>
        <taxon>Anguilla</taxon>
    </lineage>
</organism>
<accession>A0A0E9TLT0</accession>
<reference evidence="1" key="2">
    <citation type="journal article" date="2015" name="Fish Shellfish Immunol.">
        <title>Early steps in the European eel (Anguilla anguilla)-Vibrio vulnificus interaction in the gills: Role of the RtxA13 toxin.</title>
        <authorList>
            <person name="Callol A."/>
            <person name="Pajuelo D."/>
            <person name="Ebbesson L."/>
            <person name="Teles M."/>
            <person name="MacKenzie S."/>
            <person name="Amaro C."/>
        </authorList>
    </citation>
    <scope>NUCLEOTIDE SEQUENCE</scope>
</reference>
<evidence type="ECO:0000313" key="1">
    <source>
        <dbReference type="EMBL" id="JAH53708.1"/>
    </source>
</evidence>
<reference evidence="1" key="1">
    <citation type="submission" date="2014-11" db="EMBL/GenBank/DDBJ databases">
        <authorList>
            <person name="Amaro Gonzalez C."/>
        </authorList>
    </citation>
    <scope>NUCLEOTIDE SEQUENCE</scope>
</reference>
<dbReference type="AlphaFoldDB" id="A0A0E9TLT0"/>
<dbReference type="EMBL" id="GBXM01054869">
    <property type="protein sequence ID" value="JAH53708.1"/>
    <property type="molecule type" value="Transcribed_RNA"/>
</dbReference>
<proteinExistence type="predicted"/>
<sequence length="21" mass="2732">MQKWCYLLDFEDSRIFPFFVF</sequence>
<protein>
    <submittedName>
        <fullName evidence="1">Uncharacterized protein</fullName>
    </submittedName>
</protein>